<dbReference type="GeneID" id="34578617"/>
<gene>
    <name evidence="2" type="ORF">PENARI_c015G10218</name>
</gene>
<accession>A0A1F5LCL5</accession>
<feature type="signal peptide" evidence="1">
    <location>
        <begin position="1"/>
        <end position="19"/>
    </location>
</feature>
<dbReference type="EMBL" id="LXJU01000015">
    <property type="protein sequence ID" value="OGE50943.1"/>
    <property type="molecule type" value="Genomic_DNA"/>
</dbReference>
<dbReference type="Proteomes" id="UP000177622">
    <property type="component" value="Unassembled WGS sequence"/>
</dbReference>
<protein>
    <recommendedName>
        <fullName evidence="4">Apple domain-containing protein</fullName>
    </recommendedName>
</protein>
<evidence type="ECO:0008006" key="4">
    <source>
        <dbReference type="Google" id="ProtNLM"/>
    </source>
</evidence>
<keyword evidence="3" id="KW-1185">Reference proteome</keyword>
<name>A0A1F5LCL5_PENAI</name>
<proteinExistence type="predicted"/>
<dbReference type="AlphaFoldDB" id="A0A1F5LCL5"/>
<dbReference type="STRING" id="1835702.A0A1F5LCL5"/>
<feature type="chain" id="PRO_5009519466" description="Apple domain-containing protein" evidence="1">
    <location>
        <begin position="20"/>
        <end position="392"/>
    </location>
</feature>
<comment type="caution">
    <text evidence="2">The sequence shown here is derived from an EMBL/GenBank/DDBJ whole genome shotgun (WGS) entry which is preliminary data.</text>
</comment>
<evidence type="ECO:0000313" key="3">
    <source>
        <dbReference type="Proteomes" id="UP000177622"/>
    </source>
</evidence>
<evidence type="ECO:0000256" key="1">
    <source>
        <dbReference type="SAM" id="SignalP"/>
    </source>
</evidence>
<reference evidence="2 3" key="1">
    <citation type="journal article" date="2016" name="Sci. Rep.">
        <title>Penicillium arizonense, a new, genome sequenced fungal species, reveals a high chemical diversity in secreted metabolites.</title>
        <authorList>
            <person name="Grijseels S."/>
            <person name="Nielsen J.C."/>
            <person name="Randelovic M."/>
            <person name="Nielsen J."/>
            <person name="Nielsen K.F."/>
            <person name="Workman M."/>
            <person name="Frisvad J.C."/>
        </authorList>
    </citation>
    <scope>NUCLEOTIDE SEQUENCE [LARGE SCALE GENOMIC DNA]</scope>
    <source>
        <strain evidence="2 3">CBS 141311</strain>
    </source>
</reference>
<keyword evidence="1" id="KW-0732">Signal</keyword>
<evidence type="ECO:0000313" key="2">
    <source>
        <dbReference type="EMBL" id="OGE50943.1"/>
    </source>
</evidence>
<sequence length="392" mass="41245">MSFNRFVFAAVLLLGQVSARSSAASSQVASSQVHIHTADCRTHLGTSSVKTVPTTTITRTYHNPFPVVVFTTTQDTVTLTPAVPSEIVTDYQTTTLISTADTITDTFSTTSTEYDTATLTLTPALITATVVTTVSSTSTSTSTVGTSAGFIPVADTIPTSTVYKRSLEQEALDQCSPWVDDYEYPQEVVCHEKRIIKTTTVSTVTGSPATVTAATPSTTITVTITITSSLVVLPSDVSTTLSYSTTSTITETSYGAAETDTITSTSTVLARVTTTAFYAACATNNIASNPLSSNFGSFAGQYIYSLTFTHVPGETLTVGNTDSAYDCCVSCIETSNCAMSYYYSTTAVKFCYKIGTTSCSTSSTYGTAGIQRSFTNVQVSNGNCGQIKGVSV</sequence>
<dbReference type="OrthoDB" id="5428787at2759"/>
<organism evidence="2 3">
    <name type="scientific">Penicillium arizonense</name>
    <dbReference type="NCBI Taxonomy" id="1835702"/>
    <lineage>
        <taxon>Eukaryota</taxon>
        <taxon>Fungi</taxon>
        <taxon>Dikarya</taxon>
        <taxon>Ascomycota</taxon>
        <taxon>Pezizomycotina</taxon>
        <taxon>Eurotiomycetes</taxon>
        <taxon>Eurotiomycetidae</taxon>
        <taxon>Eurotiales</taxon>
        <taxon>Aspergillaceae</taxon>
        <taxon>Penicillium</taxon>
    </lineage>
</organism>
<dbReference type="RefSeq" id="XP_022486389.1">
    <property type="nucleotide sequence ID" value="XM_022633883.1"/>
</dbReference>